<evidence type="ECO:0000313" key="1">
    <source>
        <dbReference type="EMBL" id="MPC90471.1"/>
    </source>
</evidence>
<evidence type="ECO:0000313" key="2">
    <source>
        <dbReference type="Proteomes" id="UP000324222"/>
    </source>
</evidence>
<organism evidence="1 2">
    <name type="scientific">Portunus trituberculatus</name>
    <name type="common">Swimming crab</name>
    <name type="synonym">Neptunus trituberculatus</name>
    <dbReference type="NCBI Taxonomy" id="210409"/>
    <lineage>
        <taxon>Eukaryota</taxon>
        <taxon>Metazoa</taxon>
        <taxon>Ecdysozoa</taxon>
        <taxon>Arthropoda</taxon>
        <taxon>Crustacea</taxon>
        <taxon>Multicrustacea</taxon>
        <taxon>Malacostraca</taxon>
        <taxon>Eumalacostraca</taxon>
        <taxon>Eucarida</taxon>
        <taxon>Decapoda</taxon>
        <taxon>Pleocyemata</taxon>
        <taxon>Brachyura</taxon>
        <taxon>Eubrachyura</taxon>
        <taxon>Portunoidea</taxon>
        <taxon>Portunidae</taxon>
        <taxon>Portuninae</taxon>
        <taxon>Portunus</taxon>
    </lineage>
</organism>
<proteinExistence type="predicted"/>
<comment type="caution">
    <text evidence="1">The sequence shown here is derived from an EMBL/GenBank/DDBJ whole genome shotgun (WGS) entry which is preliminary data.</text>
</comment>
<dbReference type="Proteomes" id="UP000324222">
    <property type="component" value="Unassembled WGS sequence"/>
</dbReference>
<keyword evidence="2" id="KW-1185">Reference proteome</keyword>
<accession>A0A5B7IY40</accession>
<protein>
    <submittedName>
        <fullName evidence="1">Uncharacterized protein</fullName>
    </submittedName>
</protein>
<sequence>MTRDAVEDWLLAPDGQCMDQAGTVQHRPSAACLHDHQACHDYANTAHTTPTYIYSTPTTHTLLTSSSLSTLT</sequence>
<dbReference type="AlphaFoldDB" id="A0A5B7IY40"/>
<reference evidence="1 2" key="1">
    <citation type="submission" date="2019-05" db="EMBL/GenBank/DDBJ databases">
        <title>Another draft genome of Portunus trituberculatus and its Hox gene families provides insights of decapod evolution.</title>
        <authorList>
            <person name="Jeong J.-H."/>
            <person name="Song I."/>
            <person name="Kim S."/>
            <person name="Choi T."/>
            <person name="Kim D."/>
            <person name="Ryu S."/>
            <person name="Kim W."/>
        </authorList>
    </citation>
    <scope>NUCLEOTIDE SEQUENCE [LARGE SCALE GENOMIC DNA]</scope>
    <source>
        <tissue evidence="1">Muscle</tissue>
    </source>
</reference>
<name>A0A5B7IY40_PORTR</name>
<dbReference type="EMBL" id="VSRR010084477">
    <property type="protein sequence ID" value="MPC90471.1"/>
    <property type="molecule type" value="Genomic_DNA"/>
</dbReference>
<gene>
    <name evidence="1" type="ORF">E2C01_085459</name>
</gene>